<reference evidence="1 2" key="1">
    <citation type="submission" date="2021-06" db="EMBL/GenBank/DDBJ databases">
        <authorList>
            <person name="Kallberg Y."/>
            <person name="Tangrot J."/>
            <person name="Rosling A."/>
        </authorList>
    </citation>
    <scope>NUCLEOTIDE SEQUENCE [LARGE SCALE GENOMIC DNA]</scope>
    <source>
        <strain evidence="1 2">120-4 pot B 10/14</strain>
    </source>
</reference>
<protein>
    <submittedName>
        <fullName evidence="1">225_t:CDS:1</fullName>
    </submittedName>
</protein>
<gene>
    <name evidence="1" type="ORF">GMARGA_LOCUS40837</name>
</gene>
<accession>A0ABN7X9U9</accession>
<sequence>NEFEDKECYKLILLDMEVNKSKKTNQGDNRIDIIVSYKGYTFLVQCKNYDDDNANHGNAVKSDIMKFD</sequence>
<keyword evidence="2" id="KW-1185">Reference proteome</keyword>
<dbReference type="InterPro" id="IPR011335">
    <property type="entry name" value="Restrct_endonuc-II-like"/>
</dbReference>
<evidence type="ECO:0000313" key="1">
    <source>
        <dbReference type="EMBL" id="CAG8851628.1"/>
    </source>
</evidence>
<feature type="non-terminal residue" evidence="1">
    <location>
        <position position="68"/>
    </location>
</feature>
<dbReference type="SUPFAM" id="SSF52980">
    <property type="entry name" value="Restriction endonuclease-like"/>
    <property type="match status" value="1"/>
</dbReference>
<comment type="caution">
    <text evidence="1">The sequence shown here is derived from an EMBL/GenBank/DDBJ whole genome shotgun (WGS) entry which is preliminary data.</text>
</comment>
<feature type="non-terminal residue" evidence="1">
    <location>
        <position position="1"/>
    </location>
</feature>
<dbReference type="EMBL" id="CAJVQB010107082">
    <property type="protein sequence ID" value="CAG8851628.1"/>
    <property type="molecule type" value="Genomic_DNA"/>
</dbReference>
<dbReference type="Proteomes" id="UP000789901">
    <property type="component" value="Unassembled WGS sequence"/>
</dbReference>
<proteinExistence type="predicted"/>
<evidence type="ECO:0000313" key="2">
    <source>
        <dbReference type="Proteomes" id="UP000789901"/>
    </source>
</evidence>
<name>A0ABN7X9U9_GIGMA</name>
<organism evidence="1 2">
    <name type="scientific">Gigaspora margarita</name>
    <dbReference type="NCBI Taxonomy" id="4874"/>
    <lineage>
        <taxon>Eukaryota</taxon>
        <taxon>Fungi</taxon>
        <taxon>Fungi incertae sedis</taxon>
        <taxon>Mucoromycota</taxon>
        <taxon>Glomeromycotina</taxon>
        <taxon>Glomeromycetes</taxon>
        <taxon>Diversisporales</taxon>
        <taxon>Gigasporaceae</taxon>
        <taxon>Gigaspora</taxon>
    </lineage>
</organism>